<dbReference type="ExpressionAtlas" id="F7CTA8">
    <property type="expression patterns" value="baseline and differential"/>
</dbReference>
<dbReference type="Ensembl" id="ENSMUST00000120157.2">
    <property type="protein sequence ID" value="ENSMUSP00000113258.2"/>
    <property type="gene ID" value="ENSMUSG00000028657.15"/>
</dbReference>
<dbReference type="DNASU" id="19063"/>
<gene>
    <name evidence="2 3" type="primary">Ppt1</name>
</gene>
<feature type="chain" id="PRO_5003355582" evidence="1">
    <location>
        <begin position="26"/>
        <end position="54"/>
    </location>
</feature>
<keyword evidence="4" id="KW-1185">Reference proteome</keyword>
<accession>F7CTA8</accession>
<proteinExistence type="predicted"/>
<dbReference type="HOGENOM" id="CLU_3049723_0_0_1"/>
<organism evidence="2 4">
    <name type="scientific">Mus musculus</name>
    <name type="common">Mouse</name>
    <dbReference type="NCBI Taxonomy" id="10090"/>
    <lineage>
        <taxon>Eukaryota</taxon>
        <taxon>Metazoa</taxon>
        <taxon>Chordata</taxon>
        <taxon>Craniata</taxon>
        <taxon>Vertebrata</taxon>
        <taxon>Euteleostomi</taxon>
        <taxon>Mammalia</taxon>
        <taxon>Eutheria</taxon>
        <taxon>Euarchontoglires</taxon>
        <taxon>Glires</taxon>
        <taxon>Rodentia</taxon>
        <taxon>Myomorpha</taxon>
        <taxon>Muroidea</taxon>
        <taxon>Muridae</taxon>
        <taxon>Murinae</taxon>
        <taxon>Mus</taxon>
        <taxon>Mus</taxon>
    </lineage>
</organism>
<evidence type="ECO:0000313" key="3">
    <source>
        <dbReference type="MGI" id="MGI:1298204"/>
    </source>
</evidence>
<reference evidence="2" key="3">
    <citation type="submission" date="2025-08" db="UniProtKB">
        <authorList>
            <consortium name="Ensembl"/>
        </authorList>
    </citation>
    <scope>IDENTIFICATION</scope>
    <source>
        <strain evidence="2">C57BL/6J</strain>
    </source>
</reference>
<evidence type="ECO:0000256" key="1">
    <source>
        <dbReference type="SAM" id="SignalP"/>
    </source>
</evidence>
<reference evidence="2 4" key="1">
    <citation type="journal article" date="2009" name="PLoS Biol.">
        <title>Lineage-specific biology revealed by a finished genome assembly of the mouse.</title>
        <authorList>
            <consortium name="Mouse Genome Sequencing Consortium"/>
            <person name="Church D.M."/>
            <person name="Goodstadt L."/>
            <person name="Hillier L.W."/>
            <person name="Zody M.C."/>
            <person name="Goldstein S."/>
            <person name="She X."/>
            <person name="Bult C.J."/>
            <person name="Agarwala R."/>
            <person name="Cherry J.L."/>
            <person name="DiCuccio M."/>
            <person name="Hlavina W."/>
            <person name="Kapustin Y."/>
            <person name="Meric P."/>
            <person name="Maglott D."/>
            <person name="Birtle Z."/>
            <person name="Marques A.C."/>
            <person name="Graves T."/>
            <person name="Zhou S."/>
            <person name="Teague B."/>
            <person name="Potamousis K."/>
            <person name="Churas C."/>
            <person name="Place M."/>
            <person name="Herschleb J."/>
            <person name="Runnheim R."/>
            <person name="Forrest D."/>
            <person name="Amos-Landgraf J."/>
            <person name="Schwartz D.C."/>
            <person name="Cheng Z."/>
            <person name="Lindblad-Toh K."/>
            <person name="Eichler E.E."/>
            <person name="Ponting C.P."/>
        </authorList>
    </citation>
    <scope>NUCLEOTIDE SEQUENCE [LARGE SCALE GENOMIC DNA]</scope>
    <source>
        <strain evidence="2 4">C57BL/6J</strain>
    </source>
</reference>
<sequence>MASSCSRRLLAAALLPWCCAAWALGHLDPPSPPPLVIWHGMESLYCPGYPGTHL</sequence>
<dbReference type="Proteomes" id="UP000000589">
    <property type="component" value="Chromosome 4"/>
</dbReference>
<evidence type="ECO:0000313" key="4">
    <source>
        <dbReference type="Proteomes" id="UP000000589"/>
    </source>
</evidence>
<dbReference type="GeneTree" id="ENSGT00940000156790"/>
<name>F7CTA8_MOUSE</name>
<protein>
    <submittedName>
        <fullName evidence="2">Palmitoyl-protein thioesterase 1</fullName>
    </submittedName>
</protein>
<dbReference type="VEuPathDB" id="HostDB:ENSMUSG00000028657"/>
<dbReference type="MGI" id="MGI:1298204">
    <property type="gene designation" value="Ppt1"/>
</dbReference>
<evidence type="ECO:0000313" key="2">
    <source>
        <dbReference type="Ensembl" id="ENSMUSP00000113258.2"/>
    </source>
</evidence>
<reference evidence="2" key="4">
    <citation type="submission" date="2025-09" db="UniProtKB">
        <authorList>
            <consortium name="Ensembl"/>
        </authorList>
    </citation>
    <scope>IDENTIFICATION</scope>
    <source>
        <strain evidence="2">C57BL/6J</strain>
    </source>
</reference>
<dbReference type="AGR" id="MGI:1298204"/>
<dbReference type="AlphaFoldDB" id="F7CTA8"/>
<dbReference type="Antibodypedia" id="17941">
    <property type="antibodies" value="447 antibodies from 33 providers"/>
</dbReference>
<keyword evidence="1" id="KW-0732">Signal</keyword>
<feature type="signal peptide" evidence="1">
    <location>
        <begin position="1"/>
        <end position="25"/>
    </location>
</feature>
<dbReference type="Bgee" id="ENSMUSG00000028657">
    <property type="expression patterns" value="Expressed in medial vestibular nucleus and 260 other cell types or tissues"/>
</dbReference>
<reference evidence="2 4" key="2">
    <citation type="journal article" date="2011" name="PLoS Biol.">
        <title>Modernizing reference genome assemblies.</title>
        <authorList>
            <person name="Church D.M."/>
            <person name="Schneider V.A."/>
            <person name="Graves T."/>
            <person name="Auger K."/>
            <person name="Cunningham F."/>
            <person name="Bouk N."/>
            <person name="Chen H.C."/>
            <person name="Agarwala R."/>
            <person name="McLaren W.M."/>
            <person name="Ritchie G.R."/>
            <person name="Albracht D."/>
            <person name="Kremitzki M."/>
            <person name="Rock S."/>
            <person name="Kotkiewicz H."/>
            <person name="Kremitzki C."/>
            <person name="Wollam A."/>
            <person name="Trani L."/>
            <person name="Fulton L."/>
            <person name="Fulton R."/>
            <person name="Matthews L."/>
            <person name="Whitehead S."/>
            <person name="Chow W."/>
            <person name="Torrance J."/>
            <person name="Dunn M."/>
            <person name="Harden G."/>
            <person name="Threadgold G."/>
            <person name="Wood J."/>
            <person name="Collins J."/>
            <person name="Heath P."/>
            <person name="Griffiths G."/>
            <person name="Pelan S."/>
            <person name="Grafham D."/>
            <person name="Eichler E.E."/>
            <person name="Weinstock G."/>
            <person name="Mardis E.R."/>
            <person name="Wilson R.K."/>
            <person name="Howe K."/>
            <person name="Flicek P."/>
            <person name="Hubbard T."/>
        </authorList>
    </citation>
    <scope>NUCLEOTIDE SEQUENCE [LARGE SCALE GENOMIC DNA]</scope>
    <source>
        <strain evidence="2 4">C57BL/6J</strain>
    </source>
</reference>